<evidence type="ECO:0000313" key="1">
    <source>
        <dbReference type="EMBL" id="QKX50965.1"/>
    </source>
</evidence>
<dbReference type="RefSeq" id="WP_176294547.1">
    <property type="nucleotide sequence ID" value="NZ_CP051177.1"/>
</dbReference>
<accession>A0A7H8QC80</accession>
<gene>
    <name evidence="1" type="ORF">HF394_10425</name>
</gene>
<name>A0A7H8QC80_9BACL</name>
<proteinExistence type="predicted"/>
<organism evidence="1 2">
    <name type="scientific">Planococcus glaciei</name>
    <dbReference type="NCBI Taxonomy" id="459472"/>
    <lineage>
        <taxon>Bacteria</taxon>
        <taxon>Bacillati</taxon>
        <taxon>Bacillota</taxon>
        <taxon>Bacilli</taxon>
        <taxon>Bacillales</taxon>
        <taxon>Caryophanaceae</taxon>
        <taxon>Planococcus</taxon>
    </lineage>
</organism>
<dbReference type="AlphaFoldDB" id="A0A7H8QC80"/>
<keyword evidence="2" id="KW-1185">Reference proteome</keyword>
<dbReference type="Proteomes" id="UP000509222">
    <property type="component" value="Chromosome"/>
</dbReference>
<reference evidence="2" key="1">
    <citation type="submission" date="2020-06" db="EMBL/GenBank/DDBJ databases">
        <title>Isolation of Planomicrobium glaciei.</title>
        <authorList>
            <person name="Malisova L."/>
            <person name="Safrankova R."/>
            <person name="Jakubu V."/>
            <person name="Spanelova P."/>
        </authorList>
    </citation>
    <scope>NUCLEOTIDE SEQUENCE [LARGE SCALE GENOMIC DNA]</scope>
    <source>
        <strain evidence="2">NRL-ATB46093</strain>
    </source>
</reference>
<protein>
    <submittedName>
        <fullName evidence="1">Uncharacterized protein</fullName>
    </submittedName>
</protein>
<evidence type="ECO:0000313" key="2">
    <source>
        <dbReference type="Proteomes" id="UP000509222"/>
    </source>
</evidence>
<dbReference type="EMBL" id="CP051177">
    <property type="protein sequence ID" value="QKX50965.1"/>
    <property type="molecule type" value="Genomic_DNA"/>
</dbReference>
<sequence length="217" mass="24203">MRELSSESSPKDAKALTKVELMDQRIVSTEQIDGPAICAVIREVYGLDLSKAPLLDKNFAERVVVAFPGASDLSAAAVDLYIAENRKPSTGAEVRAVLNHIFGTNLEGISQLHERRISLYSKDQWIVQNQKDLFIVHTGKNDIDVKVIPTPYFIEKTGKKQLPEELQQALDNLGFTYDEKIGAYYYANPSGQSVPDQFKRQTMGAIHQTIQASYTEL</sequence>